<evidence type="ECO:0000313" key="1">
    <source>
        <dbReference type="EMBL" id="KAK1134568.1"/>
    </source>
</evidence>
<proteinExistence type="predicted"/>
<gene>
    <name evidence="1" type="ORF">K0M31_007350</name>
</gene>
<name>A0AA40GBI2_9HYME</name>
<reference evidence="1" key="1">
    <citation type="submission" date="2021-10" db="EMBL/GenBank/DDBJ databases">
        <title>Melipona bicolor Genome sequencing and assembly.</title>
        <authorList>
            <person name="Araujo N.S."/>
            <person name="Arias M.C."/>
        </authorList>
    </citation>
    <scope>NUCLEOTIDE SEQUENCE</scope>
    <source>
        <strain evidence="1">USP_2M_L1-L4_2017</strain>
        <tissue evidence="1">Whole body</tissue>
    </source>
</reference>
<evidence type="ECO:0000313" key="2">
    <source>
        <dbReference type="Proteomes" id="UP001177670"/>
    </source>
</evidence>
<dbReference type="Proteomes" id="UP001177670">
    <property type="component" value="Unassembled WGS sequence"/>
</dbReference>
<protein>
    <submittedName>
        <fullName evidence="1">Uncharacterized protein</fullName>
    </submittedName>
</protein>
<dbReference type="EMBL" id="JAHYIQ010000002">
    <property type="protein sequence ID" value="KAK1134568.1"/>
    <property type="molecule type" value="Genomic_DNA"/>
</dbReference>
<dbReference type="AlphaFoldDB" id="A0AA40GBI2"/>
<organism evidence="1 2">
    <name type="scientific">Melipona bicolor</name>
    <dbReference type="NCBI Taxonomy" id="60889"/>
    <lineage>
        <taxon>Eukaryota</taxon>
        <taxon>Metazoa</taxon>
        <taxon>Ecdysozoa</taxon>
        <taxon>Arthropoda</taxon>
        <taxon>Hexapoda</taxon>
        <taxon>Insecta</taxon>
        <taxon>Pterygota</taxon>
        <taxon>Neoptera</taxon>
        <taxon>Endopterygota</taxon>
        <taxon>Hymenoptera</taxon>
        <taxon>Apocrita</taxon>
        <taxon>Aculeata</taxon>
        <taxon>Apoidea</taxon>
        <taxon>Anthophila</taxon>
        <taxon>Apidae</taxon>
        <taxon>Melipona</taxon>
    </lineage>
</organism>
<keyword evidence="2" id="KW-1185">Reference proteome</keyword>
<sequence length="144" mass="16548">MSEALKEARIDYGNTKRFHGATESSERPSFAGKRDLHAHLSLYRERVEYDGNPVKIERVEISSHIFASFVGSWVFYSVLGFQKISEEIPGKFVEISGKLSNQDSLREMSERRCLRKNENSNLGEILPEVIQIFLTILSIPRSLW</sequence>
<comment type="caution">
    <text evidence="1">The sequence shown here is derived from an EMBL/GenBank/DDBJ whole genome shotgun (WGS) entry which is preliminary data.</text>
</comment>
<accession>A0AA40GBI2</accession>